<keyword evidence="5" id="KW-0539">Nucleus</keyword>
<comment type="subcellular location">
    <subcellularLocation>
        <location evidence="1">Nucleus</location>
    </subcellularLocation>
</comment>
<keyword evidence="4" id="KW-0862">Zinc</keyword>
<dbReference type="SUPFAM" id="SSF53098">
    <property type="entry name" value="Ribonuclease H-like"/>
    <property type="match status" value="1"/>
</dbReference>
<dbReference type="GO" id="GO:0046983">
    <property type="term" value="F:protein dimerization activity"/>
    <property type="evidence" value="ECO:0007669"/>
    <property type="project" value="InterPro"/>
</dbReference>
<comment type="caution">
    <text evidence="7">The sequence shown here is derived from an EMBL/GenBank/DDBJ whole genome shotgun (WGS) entry which is preliminary data.</text>
</comment>
<keyword evidence="8" id="KW-1185">Reference proteome</keyword>
<evidence type="ECO:0000256" key="1">
    <source>
        <dbReference type="ARBA" id="ARBA00004123"/>
    </source>
</evidence>
<keyword evidence="3" id="KW-0863">Zinc-finger</keyword>
<evidence type="ECO:0000313" key="7">
    <source>
        <dbReference type="EMBL" id="KAJ2927910.1"/>
    </source>
</evidence>
<dbReference type="Pfam" id="PF05699">
    <property type="entry name" value="Dimer_Tnp_hAT"/>
    <property type="match status" value="1"/>
</dbReference>
<sequence>MILDEHAKQIQQTKVALLASSGRISFTIDLWTDPNLNPFMAVTAHWCANDVRGNASYFSGLIAFHHTPGSHSGEQLCSHFLKIVDDYGIAHRIGLITLDNASNNNTFMEALERDLHRRNLGFSDDGNRIRCFPHVINLASGAVITALKAAAADFDNFFTPERLAELKALPNWPIYREALKRDIIGLPRSFISSCRTSSQRRQAFQDIITEGNLKGFWIGKVAMPRENDDPNKLRNLQLLRDCETRWSSTVQMIGRYLYLLPAIKVFIQRDIEHFSDFAMTEAEIKVLTDVHQVLEVAHKAQELLSAEKTPTLSIAFPAYEIVVEKWKALRETIPELSFAIDAGIQKIEEYMGEGRKSRIYAHAMVLNHSIKFSWFKEDQHSFGRRGVTEREWIKESNLDTTIRRSATQPLIPTATTSGSRELTEAEKMEEAARQTEEDIKIVDLELSRWEAAPLVPMADAKNLVSFWNLSKYEFPLLYRISMDILPAQASAVCCERVFSSSKETCTLRRARLQPNMLEALQMLKYSFRQARLSFTDNILTKEDDYVIDGLPTEEELDKLLSQGNYEEIEKIYQASNWVITFANQLDRDEST</sequence>
<dbReference type="GO" id="GO:0008270">
    <property type="term" value="F:zinc ion binding"/>
    <property type="evidence" value="ECO:0007669"/>
    <property type="project" value="UniProtKB-KW"/>
</dbReference>
<dbReference type="PANTHER" id="PTHR46481:SF10">
    <property type="entry name" value="ZINC FINGER BED DOMAIN-CONTAINING PROTEIN 39"/>
    <property type="match status" value="1"/>
</dbReference>
<evidence type="ECO:0000256" key="4">
    <source>
        <dbReference type="ARBA" id="ARBA00022833"/>
    </source>
</evidence>
<dbReference type="PANTHER" id="PTHR46481">
    <property type="entry name" value="ZINC FINGER BED DOMAIN-CONTAINING PROTEIN 4"/>
    <property type="match status" value="1"/>
</dbReference>
<dbReference type="GO" id="GO:0005634">
    <property type="term" value="C:nucleus"/>
    <property type="evidence" value="ECO:0007669"/>
    <property type="project" value="UniProtKB-SubCell"/>
</dbReference>
<evidence type="ECO:0000256" key="2">
    <source>
        <dbReference type="ARBA" id="ARBA00022723"/>
    </source>
</evidence>
<evidence type="ECO:0000256" key="5">
    <source>
        <dbReference type="ARBA" id="ARBA00023242"/>
    </source>
</evidence>
<dbReference type="EMBL" id="JANBPK010000951">
    <property type="protein sequence ID" value="KAJ2927910.1"/>
    <property type="molecule type" value="Genomic_DNA"/>
</dbReference>
<dbReference type="InterPro" id="IPR012337">
    <property type="entry name" value="RNaseH-like_sf"/>
</dbReference>
<dbReference type="Proteomes" id="UP001140091">
    <property type="component" value="Unassembled WGS sequence"/>
</dbReference>
<name>A0A9W8JBL0_9AGAR</name>
<keyword evidence="2" id="KW-0479">Metal-binding</keyword>
<organism evidence="7 8">
    <name type="scientific">Candolleomyces eurysporus</name>
    <dbReference type="NCBI Taxonomy" id="2828524"/>
    <lineage>
        <taxon>Eukaryota</taxon>
        <taxon>Fungi</taxon>
        <taxon>Dikarya</taxon>
        <taxon>Basidiomycota</taxon>
        <taxon>Agaricomycotina</taxon>
        <taxon>Agaricomycetes</taxon>
        <taxon>Agaricomycetidae</taxon>
        <taxon>Agaricales</taxon>
        <taxon>Agaricineae</taxon>
        <taxon>Psathyrellaceae</taxon>
        <taxon>Candolleomyces</taxon>
    </lineage>
</organism>
<dbReference type="AlphaFoldDB" id="A0A9W8JBL0"/>
<protein>
    <recommendedName>
        <fullName evidence="6">HAT C-terminal dimerisation domain-containing protein</fullName>
    </recommendedName>
</protein>
<dbReference type="InterPro" id="IPR008906">
    <property type="entry name" value="HATC_C_dom"/>
</dbReference>
<feature type="domain" description="HAT C-terminal dimerisation" evidence="6">
    <location>
        <begin position="446"/>
        <end position="524"/>
    </location>
</feature>
<proteinExistence type="predicted"/>
<gene>
    <name evidence="7" type="ORF">H1R20_g9190</name>
</gene>
<dbReference type="OrthoDB" id="2790258at2759"/>
<evidence type="ECO:0000256" key="3">
    <source>
        <dbReference type="ARBA" id="ARBA00022771"/>
    </source>
</evidence>
<evidence type="ECO:0000313" key="8">
    <source>
        <dbReference type="Proteomes" id="UP001140091"/>
    </source>
</evidence>
<feature type="non-terminal residue" evidence="7">
    <location>
        <position position="591"/>
    </location>
</feature>
<accession>A0A9W8JBL0</accession>
<evidence type="ECO:0000259" key="6">
    <source>
        <dbReference type="Pfam" id="PF05699"/>
    </source>
</evidence>
<reference evidence="7" key="1">
    <citation type="submission" date="2022-06" db="EMBL/GenBank/DDBJ databases">
        <title>Genome Sequence of Candolleomyces eurysporus.</title>
        <authorList>
            <person name="Buettner E."/>
        </authorList>
    </citation>
    <scope>NUCLEOTIDE SEQUENCE</scope>
    <source>
        <strain evidence="7">VTCC 930004</strain>
    </source>
</reference>
<dbReference type="InterPro" id="IPR052035">
    <property type="entry name" value="ZnF_BED_domain_contain"/>
</dbReference>